<sequence length="107" mass="12621">MVDQLDQANIKKKIKMKIEKKNYAILQASIRFADRPIYHLRMPSKYPNSLPSQFITISSINHYDFYEHFIKGFFSLLFMSIPALIDNGEMVTKLLNYRVFLGYKPIL</sequence>
<dbReference type="EMBL" id="REGN01001220">
    <property type="protein sequence ID" value="RNA36173.1"/>
    <property type="molecule type" value="Genomic_DNA"/>
</dbReference>
<proteinExistence type="predicted"/>
<accession>A0A3M7SK61</accession>
<evidence type="ECO:0000313" key="1">
    <source>
        <dbReference type="EMBL" id="RNA36173.1"/>
    </source>
</evidence>
<reference evidence="1 2" key="1">
    <citation type="journal article" date="2018" name="Sci. Rep.">
        <title>Genomic signatures of local adaptation to the degree of environmental predictability in rotifers.</title>
        <authorList>
            <person name="Franch-Gras L."/>
            <person name="Hahn C."/>
            <person name="Garcia-Roger E.M."/>
            <person name="Carmona M.J."/>
            <person name="Serra M."/>
            <person name="Gomez A."/>
        </authorList>
    </citation>
    <scope>NUCLEOTIDE SEQUENCE [LARGE SCALE GENOMIC DNA]</scope>
    <source>
        <strain evidence="1">HYR1</strain>
    </source>
</reference>
<organism evidence="1 2">
    <name type="scientific">Brachionus plicatilis</name>
    <name type="common">Marine rotifer</name>
    <name type="synonym">Brachionus muelleri</name>
    <dbReference type="NCBI Taxonomy" id="10195"/>
    <lineage>
        <taxon>Eukaryota</taxon>
        <taxon>Metazoa</taxon>
        <taxon>Spiralia</taxon>
        <taxon>Gnathifera</taxon>
        <taxon>Rotifera</taxon>
        <taxon>Eurotatoria</taxon>
        <taxon>Monogononta</taxon>
        <taxon>Pseudotrocha</taxon>
        <taxon>Ploima</taxon>
        <taxon>Brachionidae</taxon>
        <taxon>Brachionus</taxon>
    </lineage>
</organism>
<gene>
    <name evidence="1" type="ORF">BpHYR1_049352</name>
</gene>
<keyword evidence="2" id="KW-1185">Reference proteome</keyword>
<dbReference type="Proteomes" id="UP000276133">
    <property type="component" value="Unassembled WGS sequence"/>
</dbReference>
<protein>
    <submittedName>
        <fullName evidence="1">Uncharacterized protein</fullName>
    </submittedName>
</protein>
<name>A0A3M7SK61_BRAPC</name>
<comment type="caution">
    <text evidence="1">The sequence shown here is derived from an EMBL/GenBank/DDBJ whole genome shotgun (WGS) entry which is preliminary data.</text>
</comment>
<dbReference type="AlphaFoldDB" id="A0A3M7SK61"/>
<evidence type="ECO:0000313" key="2">
    <source>
        <dbReference type="Proteomes" id="UP000276133"/>
    </source>
</evidence>